<dbReference type="EMBL" id="JAGINF010000001">
    <property type="protein sequence ID" value="MBP2219039.1"/>
    <property type="molecule type" value="Genomic_DNA"/>
</dbReference>
<sequence length="194" mass="22986">MYNEEVYHGTDCESAENIIREGKINPSIGDRHWLGDGPYFFEDELDAFWWIAGKFVNNHDNGDITTIPKYYSIISTNLKIPKKRIFDLDDKEFFNEYVQVCYKIFKKTEDKNGNKFDGGMLNIMFQELGYDRLYDAVKRTFDKPILGSRMISKPQVQICIKKEKLNSNYKLQDYSERIGEHYSKLTTMFPYKFK</sequence>
<gene>
    <name evidence="1" type="ORF">HNP85_000464</name>
    <name evidence="2" type="ORF">J2745_000514</name>
</gene>
<accession>A0A8T4H0T6</accession>
<evidence type="ECO:0000313" key="2">
    <source>
        <dbReference type="EMBL" id="MBP2219039.1"/>
    </source>
</evidence>
<dbReference type="AlphaFoldDB" id="A0A8T4H0T6"/>
<name>A0A8T4H0T6_METMI</name>
<dbReference type="EMBL" id="JAFBBC010000001">
    <property type="protein sequence ID" value="MBM7408792.1"/>
    <property type="molecule type" value="Genomic_DNA"/>
</dbReference>
<dbReference type="Proteomes" id="UP000722095">
    <property type="component" value="Unassembled WGS sequence"/>
</dbReference>
<dbReference type="SUPFAM" id="SSF56399">
    <property type="entry name" value="ADP-ribosylation"/>
    <property type="match status" value="1"/>
</dbReference>
<dbReference type="Proteomes" id="UP000742560">
    <property type="component" value="Unassembled WGS sequence"/>
</dbReference>
<evidence type="ECO:0000313" key="1">
    <source>
        <dbReference type="EMBL" id="MBM7408792.1"/>
    </source>
</evidence>
<proteinExistence type="predicted"/>
<organism evidence="2 3">
    <name type="scientific">Methanococcus maripaludis</name>
    <name type="common">Methanococcus deltae</name>
    <dbReference type="NCBI Taxonomy" id="39152"/>
    <lineage>
        <taxon>Archaea</taxon>
        <taxon>Methanobacteriati</taxon>
        <taxon>Methanobacteriota</taxon>
        <taxon>Methanomada group</taxon>
        <taxon>Methanococci</taxon>
        <taxon>Methanococcales</taxon>
        <taxon>Methanococcaceae</taxon>
        <taxon>Methanococcus</taxon>
    </lineage>
</organism>
<reference evidence="2" key="2">
    <citation type="submission" date="2021-03" db="EMBL/GenBank/DDBJ databases">
        <title>Genomic Encyclopedia of Type Strains, Phase IV (KMG-IV): sequencing the most valuable type-strain genomes for metagenomic binning, comparative biology and taxonomic classification.</title>
        <authorList>
            <person name="Goeker M."/>
        </authorList>
    </citation>
    <scope>NUCLEOTIDE SEQUENCE</scope>
    <source>
        <strain evidence="2">DSM 2771</strain>
    </source>
</reference>
<protein>
    <submittedName>
        <fullName evidence="2">Uncharacterized protein</fullName>
    </submittedName>
</protein>
<comment type="caution">
    <text evidence="2">The sequence shown here is derived from an EMBL/GenBank/DDBJ whole genome shotgun (WGS) entry which is preliminary data.</text>
</comment>
<reference evidence="1" key="1">
    <citation type="submission" date="2021-01" db="EMBL/GenBank/DDBJ databases">
        <title>Genomic Encyclopedia of Type Strains, Phase IV (KMG-V): Genome sequencing to study the core and pangenomes of soil and plant-associated prokaryotes.</title>
        <authorList>
            <person name="Whitman W."/>
        </authorList>
    </citation>
    <scope>NUCLEOTIDE SEQUENCE</scope>
    <source>
        <strain evidence="1">RC</strain>
    </source>
</reference>
<dbReference type="RefSeq" id="WP_204936604.1">
    <property type="nucleotide sequence ID" value="NZ_JAFBBC010000001.1"/>
</dbReference>
<evidence type="ECO:0000313" key="3">
    <source>
        <dbReference type="Proteomes" id="UP000742560"/>
    </source>
</evidence>